<keyword evidence="2" id="KW-1133">Transmembrane helix</keyword>
<organism evidence="3 4">
    <name type="scientific">Rhizoctonia solani</name>
    <dbReference type="NCBI Taxonomy" id="456999"/>
    <lineage>
        <taxon>Eukaryota</taxon>
        <taxon>Fungi</taxon>
        <taxon>Dikarya</taxon>
        <taxon>Basidiomycota</taxon>
        <taxon>Agaricomycotina</taxon>
        <taxon>Agaricomycetes</taxon>
        <taxon>Cantharellales</taxon>
        <taxon>Ceratobasidiaceae</taxon>
        <taxon>Rhizoctonia</taxon>
    </lineage>
</organism>
<evidence type="ECO:0000313" key="4">
    <source>
        <dbReference type="Proteomes" id="UP000044841"/>
    </source>
</evidence>
<sequence length="268" mass="28949">MSYADIARQNAGDLSEQPRPDPNLLTTEEDVSGGSLPDITRGVNVAPSDFKSNPQTVTSETVPAHQGDSDDEDQGNRPGSAKRRAAKERARKGLHDAEEEGLYLWNQFKERILRPSTAGGILGVVNVGLLAFIGRELYTKPHLRSDSRTLGIGAAATFALFGVEGALADAYVKTPAGKKEKERAKKEGAALYRHTREVVLRPGVLGGLIGALNLGILGGVGYAAYSNWDQPRWDKRVVSTISACLLSLSAAEGYVAERYAEKEYPKRK</sequence>
<name>A0A0K6FVT4_9AGAM</name>
<gene>
    <name evidence="3" type="ORF">RSOLAG22IIIB_00458</name>
</gene>
<accession>A0A0K6FVT4</accession>
<dbReference type="Proteomes" id="UP000044841">
    <property type="component" value="Unassembled WGS sequence"/>
</dbReference>
<evidence type="ECO:0008006" key="5">
    <source>
        <dbReference type="Google" id="ProtNLM"/>
    </source>
</evidence>
<feature type="region of interest" description="Disordered" evidence="1">
    <location>
        <begin position="1"/>
        <end position="93"/>
    </location>
</feature>
<protein>
    <recommendedName>
        <fullName evidence="5">Mitochondrial outer membrane protein OM14 C-terminal domain-containing protein</fullName>
    </recommendedName>
</protein>
<dbReference type="AlphaFoldDB" id="A0A0K6FVT4"/>
<evidence type="ECO:0000256" key="1">
    <source>
        <dbReference type="SAM" id="MobiDB-lite"/>
    </source>
</evidence>
<feature type="transmembrane region" description="Helical" evidence="2">
    <location>
        <begin position="150"/>
        <end position="172"/>
    </location>
</feature>
<dbReference type="EMBL" id="CYGV01001112">
    <property type="protein sequence ID" value="CUA70112.1"/>
    <property type="molecule type" value="Genomic_DNA"/>
</dbReference>
<evidence type="ECO:0000256" key="2">
    <source>
        <dbReference type="SAM" id="Phobius"/>
    </source>
</evidence>
<keyword evidence="4" id="KW-1185">Reference proteome</keyword>
<feature type="compositionally biased region" description="Polar residues" evidence="1">
    <location>
        <begin position="50"/>
        <end position="61"/>
    </location>
</feature>
<evidence type="ECO:0000313" key="3">
    <source>
        <dbReference type="EMBL" id="CUA70112.1"/>
    </source>
</evidence>
<keyword evidence="2" id="KW-0812">Transmembrane</keyword>
<reference evidence="3 4" key="1">
    <citation type="submission" date="2015-07" db="EMBL/GenBank/DDBJ databases">
        <authorList>
            <person name="Noorani M."/>
        </authorList>
    </citation>
    <scope>NUCLEOTIDE SEQUENCE [LARGE SCALE GENOMIC DNA]</scope>
    <source>
        <strain evidence="3">BBA 69670</strain>
    </source>
</reference>
<feature type="transmembrane region" description="Helical" evidence="2">
    <location>
        <begin position="118"/>
        <end position="138"/>
    </location>
</feature>
<proteinExistence type="predicted"/>
<keyword evidence="2" id="KW-0472">Membrane</keyword>
<feature type="transmembrane region" description="Helical" evidence="2">
    <location>
        <begin position="203"/>
        <end position="225"/>
    </location>
</feature>